<organism evidence="1 2">
    <name type="scientific">Ascobolus immersus RN42</name>
    <dbReference type="NCBI Taxonomy" id="1160509"/>
    <lineage>
        <taxon>Eukaryota</taxon>
        <taxon>Fungi</taxon>
        <taxon>Dikarya</taxon>
        <taxon>Ascomycota</taxon>
        <taxon>Pezizomycotina</taxon>
        <taxon>Pezizomycetes</taxon>
        <taxon>Pezizales</taxon>
        <taxon>Ascobolaceae</taxon>
        <taxon>Ascobolus</taxon>
    </lineage>
</organism>
<dbReference type="Proteomes" id="UP000275078">
    <property type="component" value="Unassembled WGS sequence"/>
</dbReference>
<evidence type="ECO:0000313" key="2">
    <source>
        <dbReference type="Proteomes" id="UP000275078"/>
    </source>
</evidence>
<dbReference type="EMBL" id="ML119897">
    <property type="protein sequence ID" value="RPA71821.1"/>
    <property type="molecule type" value="Genomic_DNA"/>
</dbReference>
<sequence>MSYNAYNYLWFDPPRSEFDIIEKPSEILARVYEDGICCDIRTCCWSAIDTITTWSFYDIILAWRYPDAQHSTYCCHYSSKDPPVYLPLREPLDYHIDNHFHDLRALAEPTRRWHNQLAKYGMKHTWRHIQPEYHPTPESRNEARLFRLIHARISNNKYGMNHPPKGYWRFSPEQQIRQYGIDRKVLRLYPEGQAKWGFLLECRRGSKIWRCRDGYCCMRWKVARSGIKGRRERKREGCEQALEYANNEVGSDKDLAFEGEVLEDGLDEVVDEKVIWPWRSWEMTVMNAKVSTCSINITPSRQAPRKSVPRPFINSSAD</sequence>
<dbReference type="AlphaFoldDB" id="A0A3N4HHQ9"/>
<reference evidence="1 2" key="1">
    <citation type="journal article" date="2018" name="Nat. Ecol. Evol.">
        <title>Pezizomycetes genomes reveal the molecular basis of ectomycorrhizal truffle lifestyle.</title>
        <authorList>
            <person name="Murat C."/>
            <person name="Payen T."/>
            <person name="Noel B."/>
            <person name="Kuo A."/>
            <person name="Morin E."/>
            <person name="Chen J."/>
            <person name="Kohler A."/>
            <person name="Krizsan K."/>
            <person name="Balestrini R."/>
            <person name="Da Silva C."/>
            <person name="Montanini B."/>
            <person name="Hainaut M."/>
            <person name="Levati E."/>
            <person name="Barry K.W."/>
            <person name="Belfiori B."/>
            <person name="Cichocki N."/>
            <person name="Clum A."/>
            <person name="Dockter R.B."/>
            <person name="Fauchery L."/>
            <person name="Guy J."/>
            <person name="Iotti M."/>
            <person name="Le Tacon F."/>
            <person name="Lindquist E.A."/>
            <person name="Lipzen A."/>
            <person name="Malagnac F."/>
            <person name="Mello A."/>
            <person name="Molinier V."/>
            <person name="Miyauchi S."/>
            <person name="Poulain J."/>
            <person name="Riccioni C."/>
            <person name="Rubini A."/>
            <person name="Sitrit Y."/>
            <person name="Splivallo R."/>
            <person name="Traeger S."/>
            <person name="Wang M."/>
            <person name="Zifcakova L."/>
            <person name="Wipf D."/>
            <person name="Zambonelli A."/>
            <person name="Paolocci F."/>
            <person name="Nowrousian M."/>
            <person name="Ottonello S."/>
            <person name="Baldrian P."/>
            <person name="Spatafora J.W."/>
            <person name="Henrissat B."/>
            <person name="Nagy L.G."/>
            <person name="Aury J.M."/>
            <person name="Wincker P."/>
            <person name="Grigoriev I.V."/>
            <person name="Bonfante P."/>
            <person name="Martin F.M."/>
        </authorList>
    </citation>
    <scope>NUCLEOTIDE SEQUENCE [LARGE SCALE GENOMIC DNA]</scope>
    <source>
        <strain evidence="1 2">RN42</strain>
    </source>
</reference>
<name>A0A3N4HHQ9_ASCIM</name>
<gene>
    <name evidence="1" type="ORF">BJ508DRAFT_315267</name>
</gene>
<keyword evidence="2" id="KW-1185">Reference proteome</keyword>
<accession>A0A3N4HHQ9</accession>
<proteinExistence type="predicted"/>
<protein>
    <submittedName>
        <fullName evidence="1">Uncharacterized protein</fullName>
    </submittedName>
</protein>
<evidence type="ECO:0000313" key="1">
    <source>
        <dbReference type="EMBL" id="RPA71821.1"/>
    </source>
</evidence>